<evidence type="ECO:0000256" key="4">
    <source>
        <dbReference type="ARBA" id="ARBA00022842"/>
    </source>
</evidence>
<evidence type="ECO:0000313" key="13">
    <source>
        <dbReference type="EMBL" id="MBP1926106.1"/>
    </source>
</evidence>
<dbReference type="InterPro" id="IPR036900">
    <property type="entry name" value="A-D-PHexomutase_C_sf"/>
</dbReference>
<comment type="PTM">
    <text evidence="6">Activated by phosphorylation.</text>
</comment>
<evidence type="ECO:0000259" key="11">
    <source>
        <dbReference type="Pfam" id="PF02879"/>
    </source>
</evidence>
<feature type="binding site" evidence="6">
    <location>
        <position position="244"/>
    </location>
    <ligand>
        <name>Mg(2+)</name>
        <dbReference type="ChEBI" id="CHEBI:18420"/>
    </ligand>
</feature>
<sequence>MGKLFGTDGVRGIANKDLSAELSYKLGRIGGFFLTKGKKRPKMVVGMDTRISGDMLEGALSAGLNSAGIDVLYLGVLPTPAVACMIKILDADGGVMISASHNPVEYNGIKFFNNDGYKLTDEIENTIEEYILNNLDIEYIPESGDVGRKIRIENPVRRYMDFLKETIDVDFAGLKVAVDCGNGAVYKAAPELLSELGAQVYVMHNDPNGININVNCGSTNTSEIEKLVLETGADVGLSFDGDADRLIAADENGHIVDGDHILAICGMHMKEKGKLKSNTIVGTVMTNMGLDICLKENNIEIIKTKVGDRYVLEEMIKGHHSIGGEQSGHIIFLDHNTTGDGLLTAIQILSVIKEKSTKLSKLASVMTVMPQVLVNAKVDKDKRNGYLEDEIIKNKIDEIEKYFHGNGRVLIRPSGTEPLVRVMIEGKNQEELNQYAKELADLIEERLN</sequence>
<feature type="binding site" description="via phosphate group" evidence="6">
    <location>
        <position position="100"/>
    </location>
    <ligand>
        <name>Mg(2+)</name>
        <dbReference type="ChEBI" id="CHEBI:18420"/>
    </ligand>
</feature>
<dbReference type="InterPro" id="IPR005845">
    <property type="entry name" value="A-D-PHexomutase_a/b/a-II"/>
</dbReference>
<feature type="active site" description="Phosphoserine intermediate" evidence="6">
    <location>
        <position position="100"/>
    </location>
</feature>
<dbReference type="NCBIfam" id="NF008139">
    <property type="entry name" value="PRK10887.1"/>
    <property type="match status" value="1"/>
</dbReference>
<feature type="domain" description="Alpha-D-phosphohexomutase alpha/beta/alpha" evidence="11">
    <location>
        <begin position="158"/>
        <end position="253"/>
    </location>
</feature>
<keyword evidence="2 6" id="KW-0597">Phosphoprotein</keyword>
<organism evidence="13 14">
    <name type="scientific">Sedimentibacter acidaminivorans</name>
    <dbReference type="NCBI Taxonomy" id="913099"/>
    <lineage>
        <taxon>Bacteria</taxon>
        <taxon>Bacillati</taxon>
        <taxon>Bacillota</taxon>
        <taxon>Tissierellia</taxon>
        <taxon>Sedimentibacter</taxon>
    </lineage>
</organism>
<dbReference type="PANTHER" id="PTHR42946:SF1">
    <property type="entry name" value="PHOSPHOGLUCOMUTASE (ALPHA-D-GLUCOSE-1,6-BISPHOSPHATE-DEPENDENT)"/>
    <property type="match status" value="1"/>
</dbReference>
<dbReference type="HAMAP" id="MF_01554_B">
    <property type="entry name" value="GlmM_B"/>
    <property type="match status" value="1"/>
</dbReference>
<dbReference type="Pfam" id="PF00408">
    <property type="entry name" value="PGM_PMM_IV"/>
    <property type="match status" value="1"/>
</dbReference>
<evidence type="ECO:0000256" key="8">
    <source>
        <dbReference type="RuleBase" id="RU004327"/>
    </source>
</evidence>
<dbReference type="InterPro" id="IPR005846">
    <property type="entry name" value="A-D-PHexomutase_a/b/a-III"/>
</dbReference>
<evidence type="ECO:0000259" key="9">
    <source>
        <dbReference type="Pfam" id="PF00408"/>
    </source>
</evidence>
<dbReference type="Gene3D" id="3.40.120.10">
    <property type="entry name" value="Alpha-D-Glucose-1,6-Bisphosphate, subunit A, domain 3"/>
    <property type="match status" value="3"/>
</dbReference>
<dbReference type="Gene3D" id="3.30.310.50">
    <property type="entry name" value="Alpha-D-phosphohexomutase, C-terminal domain"/>
    <property type="match status" value="1"/>
</dbReference>
<dbReference type="PRINTS" id="PR00509">
    <property type="entry name" value="PGMPMM"/>
</dbReference>
<comment type="caution">
    <text evidence="13">The sequence shown here is derived from an EMBL/GenBank/DDBJ whole genome shotgun (WGS) entry which is preliminary data.</text>
</comment>
<dbReference type="EC" id="5.4.2.10" evidence="6 8"/>
<evidence type="ECO:0000256" key="3">
    <source>
        <dbReference type="ARBA" id="ARBA00022723"/>
    </source>
</evidence>
<evidence type="ECO:0000256" key="1">
    <source>
        <dbReference type="ARBA" id="ARBA00010231"/>
    </source>
</evidence>
<feature type="modified residue" description="Phosphoserine" evidence="6">
    <location>
        <position position="100"/>
    </location>
</feature>
<evidence type="ECO:0000256" key="5">
    <source>
        <dbReference type="ARBA" id="ARBA00023235"/>
    </source>
</evidence>
<dbReference type="Pfam" id="PF02879">
    <property type="entry name" value="PGM_PMM_II"/>
    <property type="match status" value="1"/>
</dbReference>
<feature type="binding site" evidence="6">
    <location>
        <position position="240"/>
    </location>
    <ligand>
        <name>Mg(2+)</name>
        <dbReference type="ChEBI" id="CHEBI:18420"/>
    </ligand>
</feature>
<keyword evidence="4 6" id="KW-0460">Magnesium</keyword>
<dbReference type="NCBIfam" id="TIGR01455">
    <property type="entry name" value="glmM"/>
    <property type="match status" value="1"/>
</dbReference>
<evidence type="ECO:0000313" key="14">
    <source>
        <dbReference type="Proteomes" id="UP001519342"/>
    </source>
</evidence>
<evidence type="ECO:0000256" key="2">
    <source>
        <dbReference type="ARBA" id="ARBA00022553"/>
    </source>
</evidence>
<proteinExistence type="inferred from homology"/>
<reference evidence="13 14" key="1">
    <citation type="submission" date="2021-03" db="EMBL/GenBank/DDBJ databases">
        <title>Genomic Encyclopedia of Type Strains, Phase IV (KMG-IV): sequencing the most valuable type-strain genomes for metagenomic binning, comparative biology and taxonomic classification.</title>
        <authorList>
            <person name="Goeker M."/>
        </authorList>
    </citation>
    <scope>NUCLEOTIDE SEQUENCE [LARGE SCALE GENOMIC DNA]</scope>
    <source>
        <strain evidence="13 14">DSM 24004</strain>
    </source>
</reference>
<accession>A0ABS4GEI4</accession>
<evidence type="ECO:0000256" key="7">
    <source>
        <dbReference type="RuleBase" id="RU004326"/>
    </source>
</evidence>
<dbReference type="GO" id="GO:0008966">
    <property type="term" value="F:phosphoglucosamine mutase activity"/>
    <property type="evidence" value="ECO:0007669"/>
    <property type="project" value="UniProtKB-EC"/>
</dbReference>
<name>A0ABS4GEI4_9FIRM</name>
<evidence type="ECO:0000256" key="6">
    <source>
        <dbReference type="HAMAP-Rule" id="MF_01554"/>
    </source>
</evidence>
<gene>
    <name evidence="6" type="primary">glmM</name>
    <name evidence="13" type="ORF">J2Z76_001970</name>
</gene>
<feature type="binding site" evidence="6">
    <location>
        <position position="242"/>
    </location>
    <ligand>
        <name>Mg(2+)</name>
        <dbReference type="ChEBI" id="CHEBI:18420"/>
    </ligand>
</feature>
<dbReference type="RefSeq" id="WP_209511838.1">
    <property type="nucleotide sequence ID" value="NZ_JAGGKS010000005.1"/>
</dbReference>
<evidence type="ECO:0000259" key="12">
    <source>
        <dbReference type="Pfam" id="PF02880"/>
    </source>
</evidence>
<evidence type="ECO:0000259" key="10">
    <source>
        <dbReference type="Pfam" id="PF02878"/>
    </source>
</evidence>
<dbReference type="SUPFAM" id="SSF55957">
    <property type="entry name" value="Phosphoglucomutase, C-terminal domain"/>
    <property type="match status" value="1"/>
</dbReference>
<keyword evidence="5 6" id="KW-0413">Isomerase</keyword>
<dbReference type="InterPro" id="IPR016066">
    <property type="entry name" value="A-D-PHexomutase_CS"/>
</dbReference>
<dbReference type="InterPro" id="IPR050060">
    <property type="entry name" value="Phosphoglucosamine_mutase"/>
</dbReference>
<keyword evidence="14" id="KW-1185">Reference proteome</keyword>
<dbReference type="InterPro" id="IPR016055">
    <property type="entry name" value="A-D-PHexomutase_a/b/a-I/II/III"/>
</dbReference>
<dbReference type="Pfam" id="PF02880">
    <property type="entry name" value="PGM_PMM_III"/>
    <property type="match status" value="1"/>
</dbReference>
<dbReference type="InterPro" id="IPR005843">
    <property type="entry name" value="A-D-PHexomutase_C"/>
</dbReference>
<feature type="domain" description="Alpha-D-phosphohexomutase C-terminal" evidence="9">
    <location>
        <begin position="373"/>
        <end position="441"/>
    </location>
</feature>
<dbReference type="PROSITE" id="PS00710">
    <property type="entry name" value="PGM_PMM"/>
    <property type="match status" value="1"/>
</dbReference>
<dbReference type="EMBL" id="JAGGKS010000005">
    <property type="protein sequence ID" value="MBP1926106.1"/>
    <property type="molecule type" value="Genomic_DNA"/>
</dbReference>
<feature type="domain" description="Alpha-D-phosphohexomutase alpha/beta/alpha" evidence="10">
    <location>
        <begin position="3"/>
        <end position="133"/>
    </location>
</feature>
<dbReference type="Proteomes" id="UP001519342">
    <property type="component" value="Unassembled WGS sequence"/>
</dbReference>
<dbReference type="InterPro" id="IPR005841">
    <property type="entry name" value="Alpha-D-phosphohexomutase_SF"/>
</dbReference>
<feature type="domain" description="Alpha-D-phosphohexomutase alpha/beta/alpha" evidence="12">
    <location>
        <begin position="257"/>
        <end position="366"/>
    </location>
</feature>
<dbReference type="InterPro" id="IPR006352">
    <property type="entry name" value="GlmM_bact"/>
</dbReference>
<comment type="cofactor">
    <cofactor evidence="6">
        <name>Mg(2+)</name>
        <dbReference type="ChEBI" id="CHEBI:18420"/>
    </cofactor>
    <text evidence="6">Binds 1 Mg(2+) ion per subunit.</text>
</comment>
<keyword evidence="3 6" id="KW-0479">Metal-binding</keyword>
<comment type="function">
    <text evidence="6 8">Catalyzes the conversion of glucosamine-6-phosphate to glucosamine-1-phosphate.</text>
</comment>
<protein>
    <recommendedName>
        <fullName evidence="6 8">Phosphoglucosamine mutase</fullName>
        <ecNumber evidence="6 8">5.4.2.10</ecNumber>
    </recommendedName>
</protein>
<dbReference type="SUPFAM" id="SSF53738">
    <property type="entry name" value="Phosphoglucomutase, first 3 domains"/>
    <property type="match status" value="3"/>
</dbReference>
<dbReference type="InterPro" id="IPR005844">
    <property type="entry name" value="A-D-PHexomutase_a/b/a-I"/>
</dbReference>
<comment type="similarity">
    <text evidence="1 6 7">Belongs to the phosphohexose mutase family.</text>
</comment>
<dbReference type="Pfam" id="PF02878">
    <property type="entry name" value="PGM_PMM_I"/>
    <property type="match status" value="1"/>
</dbReference>
<dbReference type="CDD" id="cd05802">
    <property type="entry name" value="GlmM"/>
    <property type="match status" value="1"/>
</dbReference>
<comment type="catalytic activity">
    <reaction evidence="6 8">
        <text>alpha-D-glucosamine 1-phosphate = D-glucosamine 6-phosphate</text>
        <dbReference type="Rhea" id="RHEA:23424"/>
        <dbReference type="ChEBI" id="CHEBI:58516"/>
        <dbReference type="ChEBI" id="CHEBI:58725"/>
        <dbReference type="EC" id="5.4.2.10"/>
    </reaction>
</comment>
<dbReference type="PANTHER" id="PTHR42946">
    <property type="entry name" value="PHOSPHOHEXOSE MUTASE"/>
    <property type="match status" value="1"/>
</dbReference>